<evidence type="ECO:0000313" key="2">
    <source>
        <dbReference type="EMBL" id="GAA3220974.1"/>
    </source>
</evidence>
<feature type="signal peptide" evidence="1">
    <location>
        <begin position="1"/>
        <end position="26"/>
    </location>
</feature>
<proteinExistence type="predicted"/>
<keyword evidence="1" id="KW-0732">Signal</keyword>
<evidence type="ECO:0000256" key="1">
    <source>
        <dbReference type="SAM" id="SignalP"/>
    </source>
</evidence>
<sequence>MKQLHRIILGTAVAGIALGAPAMAMADTYHGKATKSAGVGGAASTKVFSAVKNGGGDGGGGVFFGTHSEAAGPAGAASSSTVSAAH</sequence>
<evidence type="ECO:0000313" key="3">
    <source>
        <dbReference type="Proteomes" id="UP001501237"/>
    </source>
</evidence>
<organism evidence="2 3">
    <name type="scientific">Actinocorallia longicatena</name>
    <dbReference type="NCBI Taxonomy" id="111803"/>
    <lineage>
        <taxon>Bacteria</taxon>
        <taxon>Bacillati</taxon>
        <taxon>Actinomycetota</taxon>
        <taxon>Actinomycetes</taxon>
        <taxon>Streptosporangiales</taxon>
        <taxon>Thermomonosporaceae</taxon>
        <taxon>Actinocorallia</taxon>
    </lineage>
</organism>
<dbReference type="Proteomes" id="UP001501237">
    <property type="component" value="Unassembled WGS sequence"/>
</dbReference>
<gene>
    <name evidence="2" type="ORF">GCM10010468_45900</name>
</gene>
<feature type="chain" id="PRO_5045864084" evidence="1">
    <location>
        <begin position="27"/>
        <end position="86"/>
    </location>
</feature>
<dbReference type="RefSeq" id="WP_344831714.1">
    <property type="nucleotide sequence ID" value="NZ_BAAAUV010000011.1"/>
</dbReference>
<name>A0ABP6QE41_9ACTN</name>
<accession>A0ABP6QE41</accession>
<dbReference type="EMBL" id="BAAAUV010000011">
    <property type="protein sequence ID" value="GAA3220974.1"/>
    <property type="molecule type" value="Genomic_DNA"/>
</dbReference>
<keyword evidence="3" id="KW-1185">Reference proteome</keyword>
<reference evidence="3" key="1">
    <citation type="journal article" date="2019" name="Int. J. Syst. Evol. Microbiol.">
        <title>The Global Catalogue of Microorganisms (GCM) 10K type strain sequencing project: providing services to taxonomists for standard genome sequencing and annotation.</title>
        <authorList>
            <consortium name="The Broad Institute Genomics Platform"/>
            <consortium name="The Broad Institute Genome Sequencing Center for Infectious Disease"/>
            <person name="Wu L."/>
            <person name="Ma J."/>
        </authorList>
    </citation>
    <scope>NUCLEOTIDE SEQUENCE [LARGE SCALE GENOMIC DNA]</scope>
    <source>
        <strain evidence="3">JCM 9377</strain>
    </source>
</reference>
<protein>
    <submittedName>
        <fullName evidence="2">Uncharacterized protein</fullName>
    </submittedName>
</protein>
<comment type="caution">
    <text evidence="2">The sequence shown here is derived from an EMBL/GenBank/DDBJ whole genome shotgun (WGS) entry which is preliminary data.</text>
</comment>